<evidence type="ECO:0000313" key="7">
    <source>
        <dbReference type="EMBL" id="HIU39441.1"/>
    </source>
</evidence>
<dbReference type="GO" id="GO:0046872">
    <property type="term" value="F:metal ion binding"/>
    <property type="evidence" value="ECO:0007669"/>
    <property type="project" value="UniProtKB-KW"/>
</dbReference>
<dbReference type="PANTHER" id="PTHR43668:SF4">
    <property type="entry name" value="ALLANTOINASE"/>
    <property type="match status" value="1"/>
</dbReference>
<dbReference type="SUPFAM" id="SSF51338">
    <property type="entry name" value="Composite domain of metallo-dependent hydrolases"/>
    <property type="match status" value="1"/>
</dbReference>
<dbReference type="GO" id="GO:0005737">
    <property type="term" value="C:cytoplasm"/>
    <property type="evidence" value="ECO:0007669"/>
    <property type="project" value="TreeGrafter"/>
</dbReference>
<dbReference type="GO" id="GO:0004038">
    <property type="term" value="F:allantoinase activity"/>
    <property type="evidence" value="ECO:0007669"/>
    <property type="project" value="TreeGrafter"/>
</dbReference>
<evidence type="ECO:0000256" key="1">
    <source>
        <dbReference type="ARBA" id="ARBA00001947"/>
    </source>
</evidence>
<evidence type="ECO:0000256" key="4">
    <source>
        <dbReference type="ARBA" id="ARBA00022723"/>
    </source>
</evidence>
<dbReference type="AlphaFoldDB" id="A0A9D1IMU4"/>
<dbReference type="Pfam" id="PF01979">
    <property type="entry name" value="Amidohydro_1"/>
    <property type="match status" value="1"/>
</dbReference>
<comment type="caution">
    <text evidence="7">The sequence shown here is derived from an EMBL/GenBank/DDBJ whole genome shotgun (WGS) entry which is preliminary data.</text>
</comment>
<evidence type="ECO:0000259" key="6">
    <source>
        <dbReference type="Pfam" id="PF01979"/>
    </source>
</evidence>
<dbReference type="InterPro" id="IPR006680">
    <property type="entry name" value="Amidohydro-rel"/>
</dbReference>
<dbReference type="Gene3D" id="2.30.40.10">
    <property type="entry name" value="Urease, subunit C, domain 1"/>
    <property type="match status" value="1"/>
</dbReference>
<organism evidence="7 8">
    <name type="scientific">Candidatus Limisoma intestinavium</name>
    <dbReference type="NCBI Taxonomy" id="2840856"/>
    <lineage>
        <taxon>Bacteria</taxon>
        <taxon>Pseudomonadati</taxon>
        <taxon>Bacteroidota</taxon>
        <taxon>Bacteroidia</taxon>
        <taxon>Bacteroidales</taxon>
        <taxon>Candidatus Limisoma</taxon>
    </lineage>
</organism>
<dbReference type="GO" id="GO:0006145">
    <property type="term" value="P:purine nucleobase catabolic process"/>
    <property type="evidence" value="ECO:0007669"/>
    <property type="project" value="TreeGrafter"/>
</dbReference>
<dbReference type="PANTHER" id="PTHR43668">
    <property type="entry name" value="ALLANTOINASE"/>
    <property type="match status" value="1"/>
</dbReference>
<feature type="domain" description="Amidohydrolase-related" evidence="6">
    <location>
        <begin position="181"/>
        <end position="330"/>
    </location>
</feature>
<keyword evidence="5" id="KW-0378">Hydrolase</keyword>
<sequence length="354" mass="39810">TKPPTVSLEALEAKNRRASEVSVANYGFFVGATNDNINTLLSVDYRYTPGVKVFLGASTGNMLVNDRNTLKAIFSNVPAIIAIHSEDEALIRRNKDFYQKKYGDNLPVNYHPLIRSTEVCYKSTARAVEMAHKYGTYLHVLHLSTARELELFENIPLEQKRITAEACVHHLWFTDGDYAKYGNLIKWNPAVKTWEDRAALRAALTSGYVDIVATDHAPHLLSEKQGNCLTAASGGPLVQHSLQAMLELERRNVFALDTVVEKMCHAPATLYGIVKRGFLRAGYYADVVVVDRNMPFTVRTENILSKCGWSPFEGVTFHDTVRQTYVNGHLAFDQGVVNRDVRGSRLRYDKTIKR</sequence>
<dbReference type="InterPro" id="IPR032466">
    <property type="entry name" value="Metal_Hydrolase"/>
</dbReference>
<comment type="cofactor">
    <cofactor evidence="1">
        <name>Zn(2+)</name>
        <dbReference type="ChEBI" id="CHEBI:29105"/>
    </cofactor>
</comment>
<reference evidence="7" key="1">
    <citation type="submission" date="2020-10" db="EMBL/GenBank/DDBJ databases">
        <authorList>
            <person name="Gilroy R."/>
        </authorList>
    </citation>
    <scope>NUCLEOTIDE SEQUENCE</scope>
    <source>
        <strain evidence="7">17073</strain>
    </source>
</reference>
<reference evidence="7" key="2">
    <citation type="journal article" date="2021" name="PeerJ">
        <title>Extensive microbial diversity within the chicken gut microbiome revealed by metagenomics and culture.</title>
        <authorList>
            <person name="Gilroy R."/>
            <person name="Ravi A."/>
            <person name="Getino M."/>
            <person name="Pursley I."/>
            <person name="Horton D.L."/>
            <person name="Alikhan N.F."/>
            <person name="Baker D."/>
            <person name="Gharbi K."/>
            <person name="Hall N."/>
            <person name="Watson M."/>
            <person name="Adriaenssens E.M."/>
            <person name="Foster-Nyarko E."/>
            <person name="Jarju S."/>
            <person name="Secka A."/>
            <person name="Antonio M."/>
            <person name="Oren A."/>
            <person name="Chaudhuri R.R."/>
            <person name="La Ragione R."/>
            <person name="Hildebrand F."/>
            <person name="Pallen M.J."/>
        </authorList>
    </citation>
    <scope>NUCLEOTIDE SEQUENCE</scope>
    <source>
        <strain evidence="7">17073</strain>
    </source>
</reference>
<dbReference type="InterPro" id="IPR050138">
    <property type="entry name" value="DHOase/Allantoinase_Hydrolase"/>
</dbReference>
<evidence type="ECO:0000256" key="3">
    <source>
        <dbReference type="ARBA" id="ARBA00010286"/>
    </source>
</evidence>
<dbReference type="InterPro" id="IPR011059">
    <property type="entry name" value="Metal-dep_hydrolase_composite"/>
</dbReference>
<dbReference type="InterPro" id="IPR002195">
    <property type="entry name" value="Dihydroorotase_CS"/>
</dbReference>
<protein>
    <submittedName>
        <fullName evidence="7">Amidohydrolase family protein</fullName>
    </submittedName>
</protein>
<feature type="non-terminal residue" evidence="7">
    <location>
        <position position="1"/>
    </location>
</feature>
<accession>A0A9D1IMU4</accession>
<dbReference type="SUPFAM" id="SSF51556">
    <property type="entry name" value="Metallo-dependent hydrolases"/>
    <property type="match status" value="1"/>
</dbReference>
<dbReference type="PROSITE" id="PS00483">
    <property type="entry name" value="DIHYDROOROTASE_2"/>
    <property type="match status" value="1"/>
</dbReference>
<evidence type="ECO:0000256" key="5">
    <source>
        <dbReference type="ARBA" id="ARBA00022801"/>
    </source>
</evidence>
<dbReference type="Gene3D" id="3.20.20.140">
    <property type="entry name" value="Metal-dependent hydrolases"/>
    <property type="match status" value="1"/>
</dbReference>
<evidence type="ECO:0000313" key="8">
    <source>
        <dbReference type="Proteomes" id="UP000824076"/>
    </source>
</evidence>
<keyword evidence="4" id="KW-0479">Metal-binding</keyword>
<proteinExistence type="inferred from homology"/>
<gene>
    <name evidence="7" type="ORF">IAD18_07235</name>
</gene>
<name>A0A9D1IMU4_9BACT</name>
<dbReference type="EMBL" id="DVMS01000201">
    <property type="protein sequence ID" value="HIU39441.1"/>
    <property type="molecule type" value="Genomic_DNA"/>
</dbReference>
<comment type="similarity">
    <text evidence="3">Belongs to the metallo-dependent hydrolases superfamily. DHOase family. Class I DHOase subfamily.</text>
</comment>
<dbReference type="Proteomes" id="UP000824076">
    <property type="component" value="Unassembled WGS sequence"/>
</dbReference>
<evidence type="ECO:0000256" key="2">
    <source>
        <dbReference type="ARBA" id="ARBA00002368"/>
    </source>
</evidence>
<comment type="function">
    <text evidence="2">Catalyzes the reversible cyclization of carbamoyl aspartate to dihydroorotate.</text>
</comment>